<reference evidence="1" key="1">
    <citation type="journal article" date="2014" name="Front. Microbiol.">
        <title>High frequency of phylogenetically diverse reductive dehalogenase-homologous genes in deep subseafloor sedimentary metagenomes.</title>
        <authorList>
            <person name="Kawai M."/>
            <person name="Futagami T."/>
            <person name="Toyoda A."/>
            <person name="Takaki Y."/>
            <person name="Nishi S."/>
            <person name="Hori S."/>
            <person name="Arai W."/>
            <person name="Tsubouchi T."/>
            <person name="Morono Y."/>
            <person name="Uchiyama I."/>
            <person name="Ito T."/>
            <person name="Fujiyama A."/>
            <person name="Inagaki F."/>
            <person name="Takami H."/>
        </authorList>
    </citation>
    <scope>NUCLEOTIDE SEQUENCE</scope>
    <source>
        <strain evidence="1">Expedition CK06-06</strain>
    </source>
</reference>
<evidence type="ECO:0000313" key="1">
    <source>
        <dbReference type="EMBL" id="GAH64365.1"/>
    </source>
</evidence>
<comment type="caution">
    <text evidence="1">The sequence shown here is derived from an EMBL/GenBank/DDBJ whole genome shotgun (WGS) entry which is preliminary data.</text>
</comment>
<dbReference type="EMBL" id="BARU01030535">
    <property type="protein sequence ID" value="GAH64365.1"/>
    <property type="molecule type" value="Genomic_DNA"/>
</dbReference>
<proteinExistence type="predicted"/>
<name>X1I4Y1_9ZZZZ</name>
<gene>
    <name evidence="1" type="ORF">S03H2_48434</name>
</gene>
<feature type="non-terminal residue" evidence="1">
    <location>
        <position position="33"/>
    </location>
</feature>
<sequence>MYGKQLSNTRYKRCLELFAAVYEELGEAQKRLT</sequence>
<organism evidence="1">
    <name type="scientific">marine sediment metagenome</name>
    <dbReference type="NCBI Taxonomy" id="412755"/>
    <lineage>
        <taxon>unclassified sequences</taxon>
        <taxon>metagenomes</taxon>
        <taxon>ecological metagenomes</taxon>
    </lineage>
</organism>
<protein>
    <submittedName>
        <fullName evidence="1">Uncharacterized protein</fullName>
    </submittedName>
</protein>
<dbReference type="AlphaFoldDB" id="X1I4Y1"/>
<accession>X1I4Y1</accession>